<evidence type="ECO:0000313" key="2">
    <source>
        <dbReference type="Proteomes" id="UP000240989"/>
    </source>
</evidence>
<accession>A0ABX5H124</accession>
<dbReference type="Proteomes" id="UP000240989">
    <property type="component" value="Unassembled WGS sequence"/>
</dbReference>
<dbReference type="RefSeq" id="WP_045152871.1">
    <property type="nucleotide sequence ID" value="NZ_JZSW01000007.1"/>
</dbReference>
<reference evidence="1 2" key="1">
    <citation type="submission" date="2018-01" db="EMBL/GenBank/DDBJ databases">
        <title>Whole genome sequencing of Histamine producing bacteria.</title>
        <authorList>
            <person name="Butler K."/>
        </authorList>
    </citation>
    <scope>NUCLEOTIDE SEQUENCE [LARGE SCALE GENOMIC DNA]</scope>
    <source>
        <strain evidence="1 2">A6-1</strain>
    </source>
</reference>
<name>A0ABX5H124_PHOAN</name>
<dbReference type="EMBL" id="PYOU01000014">
    <property type="protein sequence ID" value="PSX07037.1"/>
    <property type="molecule type" value="Genomic_DNA"/>
</dbReference>
<organism evidence="1 2">
    <name type="scientific">Photobacterium angustum</name>
    <dbReference type="NCBI Taxonomy" id="661"/>
    <lineage>
        <taxon>Bacteria</taxon>
        <taxon>Pseudomonadati</taxon>
        <taxon>Pseudomonadota</taxon>
        <taxon>Gammaproteobacteria</taxon>
        <taxon>Vibrionales</taxon>
        <taxon>Vibrionaceae</taxon>
        <taxon>Photobacterium</taxon>
    </lineage>
</organism>
<proteinExistence type="predicted"/>
<evidence type="ECO:0000313" key="1">
    <source>
        <dbReference type="EMBL" id="PSX07037.1"/>
    </source>
</evidence>
<protein>
    <submittedName>
        <fullName evidence="1">Uncharacterized protein</fullName>
    </submittedName>
</protein>
<sequence length="69" mass="8164">MKFLITYEDVDFSKHTLLVDAATEELAIEKFKAFEMKHSRNFHEIAVFNLDKIPHLTDDYQLSIKNYSL</sequence>
<gene>
    <name evidence="1" type="ORF">C0W27_15830</name>
</gene>
<keyword evidence="2" id="KW-1185">Reference proteome</keyword>
<comment type="caution">
    <text evidence="1">The sequence shown here is derived from an EMBL/GenBank/DDBJ whole genome shotgun (WGS) entry which is preliminary data.</text>
</comment>